<comment type="caution">
    <text evidence="13">The sequence shown here is derived from an EMBL/GenBank/DDBJ whole genome shotgun (WGS) entry which is preliminary data.</text>
</comment>
<comment type="similarity">
    <text evidence="2">Belongs to the CYBC1 family.</text>
</comment>
<keyword evidence="9" id="KW-0143">Chaperone</keyword>
<name>A0ABQ9F3B2_TEGGR</name>
<evidence type="ECO:0000256" key="7">
    <source>
        <dbReference type="ARBA" id="ARBA00022989"/>
    </source>
</evidence>
<keyword evidence="14" id="KW-1185">Reference proteome</keyword>
<keyword evidence="5" id="KW-0256">Endoplasmic reticulum</keyword>
<evidence type="ECO:0000256" key="4">
    <source>
        <dbReference type="ARBA" id="ARBA00022692"/>
    </source>
</evidence>
<keyword evidence="6" id="KW-0391">Immunity</keyword>
<evidence type="ECO:0000313" key="13">
    <source>
        <dbReference type="EMBL" id="KAJ8311889.1"/>
    </source>
</evidence>
<sequence>MSGSACQDSFLWNSIYIILGVMAAISCLEDWEECELDKTSGEVRLKRCSAWDKIQQILISKQQQIVLSNLHDIVGVRVDEETVRYFGKGHQVVLLFNTGVNFGITETFTYGNSSDHYIIADKIREFLDLEKQDRDNILDTRNVSDDDNETSSDEDFEHIDPNEISEKEEIVNETKTT</sequence>
<feature type="chain" id="PRO_5045988485" description="Essential for reactive oxygen species protein" evidence="12">
    <location>
        <begin position="24"/>
        <end position="177"/>
    </location>
</feature>
<evidence type="ECO:0000256" key="3">
    <source>
        <dbReference type="ARBA" id="ARBA00022588"/>
    </source>
</evidence>
<dbReference type="EMBL" id="JARBDR010000456">
    <property type="protein sequence ID" value="KAJ8311889.1"/>
    <property type="molecule type" value="Genomic_DNA"/>
</dbReference>
<feature type="region of interest" description="Disordered" evidence="11">
    <location>
        <begin position="138"/>
        <end position="177"/>
    </location>
</feature>
<evidence type="ECO:0000256" key="1">
    <source>
        <dbReference type="ARBA" id="ARBA00004389"/>
    </source>
</evidence>
<keyword evidence="7" id="KW-1133">Transmembrane helix</keyword>
<dbReference type="PANTHER" id="PTHR31837:SF3">
    <property type="entry name" value="CYTOCHROME B-245 CHAPERONE 1"/>
    <property type="match status" value="1"/>
</dbReference>
<accession>A0ABQ9F3B2</accession>
<organism evidence="13 14">
    <name type="scientific">Tegillarca granosa</name>
    <name type="common">Malaysian cockle</name>
    <name type="synonym">Anadara granosa</name>
    <dbReference type="NCBI Taxonomy" id="220873"/>
    <lineage>
        <taxon>Eukaryota</taxon>
        <taxon>Metazoa</taxon>
        <taxon>Spiralia</taxon>
        <taxon>Lophotrochozoa</taxon>
        <taxon>Mollusca</taxon>
        <taxon>Bivalvia</taxon>
        <taxon>Autobranchia</taxon>
        <taxon>Pteriomorphia</taxon>
        <taxon>Arcoida</taxon>
        <taxon>Arcoidea</taxon>
        <taxon>Arcidae</taxon>
        <taxon>Tegillarca</taxon>
    </lineage>
</organism>
<feature type="signal peptide" evidence="12">
    <location>
        <begin position="1"/>
        <end position="23"/>
    </location>
</feature>
<evidence type="ECO:0000256" key="8">
    <source>
        <dbReference type="ARBA" id="ARBA00023136"/>
    </source>
</evidence>
<evidence type="ECO:0000256" key="10">
    <source>
        <dbReference type="ARBA" id="ARBA00030424"/>
    </source>
</evidence>
<comment type="subcellular location">
    <subcellularLocation>
        <location evidence="1">Endoplasmic reticulum membrane</location>
        <topology evidence="1">Single-pass membrane protein</topology>
    </subcellularLocation>
</comment>
<keyword evidence="12" id="KW-0732">Signal</keyword>
<dbReference type="Proteomes" id="UP001217089">
    <property type="component" value="Unassembled WGS sequence"/>
</dbReference>
<protein>
    <recommendedName>
        <fullName evidence="10">Essential for reactive oxygen species protein</fullName>
    </recommendedName>
</protein>
<keyword evidence="8" id="KW-0472">Membrane</keyword>
<feature type="compositionally biased region" description="Basic and acidic residues" evidence="11">
    <location>
        <begin position="158"/>
        <end position="177"/>
    </location>
</feature>
<evidence type="ECO:0000256" key="2">
    <source>
        <dbReference type="ARBA" id="ARBA00009907"/>
    </source>
</evidence>
<evidence type="ECO:0000256" key="5">
    <source>
        <dbReference type="ARBA" id="ARBA00022824"/>
    </source>
</evidence>
<evidence type="ECO:0000256" key="6">
    <source>
        <dbReference type="ARBA" id="ARBA00022859"/>
    </source>
</evidence>
<evidence type="ECO:0000313" key="14">
    <source>
        <dbReference type="Proteomes" id="UP001217089"/>
    </source>
</evidence>
<feature type="compositionally biased region" description="Acidic residues" evidence="11">
    <location>
        <begin position="145"/>
        <end position="157"/>
    </location>
</feature>
<gene>
    <name evidence="13" type="ORF">KUTeg_010557</name>
</gene>
<dbReference type="Pfam" id="PF15169">
    <property type="entry name" value="Cybc1_Eros"/>
    <property type="match status" value="1"/>
</dbReference>
<dbReference type="InterPro" id="IPR027846">
    <property type="entry name" value="Cybc1"/>
</dbReference>
<evidence type="ECO:0000256" key="9">
    <source>
        <dbReference type="ARBA" id="ARBA00023186"/>
    </source>
</evidence>
<evidence type="ECO:0000256" key="12">
    <source>
        <dbReference type="SAM" id="SignalP"/>
    </source>
</evidence>
<keyword evidence="4" id="KW-0812">Transmembrane</keyword>
<reference evidence="13 14" key="1">
    <citation type="submission" date="2022-12" db="EMBL/GenBank/DDBJ databases">
        <title>Chromosome-level genome of Tegillarca granosa.</title>
        <authorList>
            <person name="Kim J."/>
        </authorList>
    </citation>
    <scope>NUCLEOTIDE SEQUENCE [LARGE SCALE GENOMIC DNA]</scope>
    <source>
        <strain evidence="13">Teg-2019</strain>
        <tissue evidence="13">Adductor muscle</tissue>
    </source>
</reference>
<proteinExistence type="inferred from homology"/>
<evidence type="ECO:0000256" key="11">
    <source>
        <dbReference type="SAM" id="MobiDB-lite"/>
    </source>
</evidence>
<keyword evidence="3" id="KW-0399">Innate immunity</keyword>
<dbReference type="PANTHER" id="PTHR31837">
    <property type="entry name" value="CYTOCHROME B-245 CHAPERONE 1"/>
    <property type="match status" value="1"/>
</dbReference>